<proteinExistence type="predicted"/>
<protein>
    <submittedName>
        <fullName evidence="3">ATP-binding protein</fullName>
    </submittedName>
</protein>
<evidence type="ECO:0000259" key="2">
    <source>
        <dbReference type="Pfam" id="PF13401"/>
    </source>
</evidence>
<organism evidence="3 4">
    <name type="scientific">Polaribacter batillariae</name>
    <dbReference type="NCBI Taxonomy" id="2808900"/>
    <lineage>
        <taxon>Bacteria</taxon>
        <taxon>Pseudomonadati</taxon>
        <taxon>Bacteroidota</taxon>
        <taxon>Flavobacteriia</taxon>
        <taxon>Flavobacteriales</taxon>
        <taxon>Flavobacteriaceae</taxon>
    </lineage>
</organism>
<dbReference type="InterPro" id="IPR027417">
    <property type="entry name" value="P-loop_NTPase"/>
</dbReference>
<dbReference type="Gene3D" id="3.40.50.300">
    <property type="entry name" value="P-loop containing nucleotide triphosphate hydrolases"/>
    <property type="match status" value="1"/>
</dbReference>
<evidence type="ECO:0000256" key="1">
    <source>
        <dbReference type="SAM" id="Coils"/>
    </source>
</evidence>
<name>A0ABX7SQB3_9FLAO</name>
<dbReference type="GO" id="GO:0005524">
    <property type="term" value="F:ATP binding"/>
    <property type="evidence" value="ECO:0007669"/>
    <property type="project" value="UniProtKB-KW"/>
</dbReference>
<dbReference type="SUPFAM" id="SSF52540">
    <property type="entry name" value="P-loop containing nucleoside triphosphate hydrolases"/>
    <property type="match status" value="1"/>
</dbReference>
<gene>
    <name evidence="3" type="ORF">JL193_09045</name>
</gene>
<evidence type="ECO:0000313" key="4">
    <source>
        <dbReference type="Proteomes" id="UP000663935"/>
    </source>
</evidence>
<dbReference type="InterPro" id="IPR049945">
    <property type="entry name" value="AAA_22"/>
</dbReference>
<dbReference type="EMBL" id="CP071795">
    <property type="protein sequence ID" value="QTD36311.1"/>
    <property type="molecule type" value="Genomic_DNA"/>
</dbReference>
<dbReference type="CDD" id="cd01120">
    <property type="entry name" value="RecA-like_superfamily"/>
    <property type="match status" value="1"/>
</dbReference>
<feature type="coiled-coil region" evidence="1">
    <location>
        <begin position="508"/>
        <end position="535"/>
    </location>
</feature>
<reference evidence="3 4" key="1">
    <citation type="submission" date="2021-03" db="EMBL/GenBank/DDBJ databases">
        <title>Complete genome of Polaribacter_sp.G4M1.</title>
        <authorList>
            <person name="Jeong S.W."/>
            <person name="Bae J.W."/>
        </authorList>
    </citation>
    <scope>NUCLEOTIDE SEQUENCE [LARGE SCALE GENOMIC DNA]</scope>
    <source>
        <strain evidence="3 4">G4M1</strain>
    </source>
</reference>
<dbReference type="Proteomes" id="UP000663935">
    <property type="component" value="Chromosome"/>
</dbReference>
<keyword evidence="3" id="KW-0067">ATP-binding</keyword>
<keyword evidence="1" id="KW-0175">Coiled coil</keyword>
<keyword evidence="3" id="KW-0547">Nucleotide-binding</keyword>
<accession>A0ABX7SQB3</accession>
<dbReference type="Pfam" id="PF13401">
    <property type="entry name" value="AAA_22"/>
    <property type="match status" value="1"/>
</dbReference>
<dbReference type="RefSeq" id="WP_207970501.1">
    <property type="nucleotide sequence ID" value="NZ_CP071795.1"/>
</dbReference>
<keyword evidence="4" id="KW-1185">Reference proteome</keyword>
<feature type="domain" description="ORC1/DEAH AAA+ ATPase" evidence="2">
    <location>
        <begin position="685"/>
        <end position="793"/>
    </location>
</feature>
<evidence type="ECO:0000313" key="3">
    <source>
        <dbReference type="EMBL" id="QTD36311.1"/>
    </source>
</evidence>
<sequence>MEETILQQKNEIVALYKEKLLSVFLEKITEHHKTMQKIEQLQKNLVNKTFTTEEDVAIKELDTYKEALDNVVSSYFSKINSNEELLFNDYFTSLDAYLETLHTSITRTQDKERFFGLETDSKTLKFKKSIKRSLFNISKIPLKTANIFRKTKKEVVFWQQEIPFKNATSYYFKGELIKSLATAIDAIHKEISEITNIYWKIDHGIDEAIKLLLSDKKELSFSEDLFDTLKEVPSLESRIEHHKLAFAEIFEATALQYTDALYKADTFELPAHFFNTNKIANYQKEVFEKSQKEAKLWQNTFSVLESDWELDIEIFKIIFSVLFKYDVLERSINKRSEVVKNELENIKTYLFDVKSTISKAKTKADIKSAFVNELKNVNKHFKKTIEETSIRITNLELPLQINQFEENVLQVLKTLSTKRAISSDMDFSTKTATSAINYISPYELVTYQSWPSLLSTIKQAKVDLNVKVTSFIDDINALAQVSEFNLESALSLFDNDTEDSISTENSPKKVALEGLERSEEKIEELKNTLAHLNVSNGKLLLPSINKFNQSILELTDTENILEIRLSIAKAKSIEKSKLLKEKVINNVKNFVPVAINYSKNKYTKTARRVKNLLIRTGLYKEIADVNSDLSDFLKQAEQALDELPYVYQRLFRSETLQNETLFIGRTEALQSLDVAYNSFGKNHYAATVIVGERGSGKTSLIHYFLNQHKKMPKTIFLSSKQNISEPIDFIAFLKTSFKKDLDTIEDWIAFFNNGKKKIIILEDLQYLYFRKVGGFNVLYLLSNLIASTKKNVFWIVTSSKYAFQYLDKSIQISELFAFQIEMNEIDKQTITEALIKRHKISGYNLHFEKPPVAYLTKKFLKSPVEVQQEILKEDFFSDINKIAQSNFRIAFMYWIRSTVKVSGSTIYMRSLKSINTSFLNKLAPIKLLMLNSILLQERLTIEDILQLSSLNEQHTKNIVHALYEKGLLTMENEEFYTINIFLYRQITTLLKSKNVIH</sequence>